<gene>
    <name evidence="1" type="ORF">MFLAVUS_008509</name>
</gene>
<protein>
    <submittedName>
        <fullName evidence="1">Uncharacterized protein</fullName>
    </submittedName>
</protein>
<accession>A0ABP9Z794</accession>
<evidence type="ECO:0000313" key="2">
    <source>
        <dbReference type="Proteomes" id="UP001473302"/>
    </source>
</evidence>
<sequence>MILLPVFNSHEPNLGFSDYENLESLLTGDTAIVVQDTVNIICIVRLVHDATGVLWHKFIE</sequence>
<evidence type="ECO:0000313" key="1">
    <source>
        <dbReference type="EMBL" id="GAA5815005.1"/>
    </source>
</evidence>
<dbReference type="EMBL" id="BAABUK010000023">
    <property type="protein sequence ID" value="GAA5815005.1"/>
    <property type="molecule type" value="Genomic_DNA"/>
</dbReference>
<keyword evidence="2" id="KW-1185">Reference proteome</keyword>
<organism evidence="1 2">
    <name type="scientific">Mucor flavus</name>
    <dbReference type="NCBI Taxonomy" id="439312"/>
    <lineage>
        <taxon>Eukaryota</taxon>
        <taxon>Fungi</taxon>
        <taxon>Fungi incertae sedis</taxon>
        <taxon>Mucoromycota</taxon>
        <taxon>Mucoromycotina</taxon>
        <taxon>Mucoromycetes</taxon>
        <taxon>Mucorales</taxon>
        <taxon>Mucorineae</taxon>
        <taxon>Mucoraceae</taxon>
        <taxon>Mucor</taxon>
    </lineage>
</organism>
<proteinExistence type="predicted"/>
<reference evidence="1 2" key="1">
    <citation type="submission" date="2024-04" db="EMBL/GenBank/DDBJ databases">
        <title>genome sequences of Mucor flavus KT1a and Helicostylum pulchrum KT1b strains isolated from the surface of a dry-aged beef.</title>
        <authorList>
            <person name="Toyotome T."/>
            <person name="Hosono M."/>
            <person name="Torimaru M."/>
            <person name="Fukuda K."/>
            <person name="Mikami N."/>
        </authorList>
    </citation>
    <scope>NUCLEOTIDE SEQUENCE [LARGE SCALE GENOMIC DNA]</scope>
    <source>
        <strain evidence="1 2">KT1a</strain>
    </source>
</reference>
<dbReference type="Proteomes" id="UP001473302">
    <property type="component" value="Unassembled WGS sequence"/>
</dbReference>
<comment type="caution">
    <text evidence="1">The sequence shown here is derived from an EMBL/GenBank/DDBJ whole genome shotgun (WGS) entry which is preliminary data.</text>
</comment>
<name>A0ABP9Z794_9FUNG</name>